<reference evidence="1" key="1">
    <citation type="journal article" date="2005" name="PLoS Biol.">
        <title>The genomes of Oryza sativa: a history of duplications.</title>
        <authorList>
            <person name="Yu J."/>
            <person name="Wang J."/>
            <person name="Lin W."/>
            <person name="Li S."/>
            <person name="Li H."/>
            <person name="Zhou J."/>
            <person name="Ni P."/>
            <person name="Dong W."/>
            <person name="Hu S."/>
            <person name="Zeng C."/>
            <person name="Zhang J."/>
            <person name="Zhang Y."/>
            <person name="Li R."/>
            <person name="Xu Z."/>
            <person name="Li S."/>
            <person name="Li X."/>
            <person name="Zheng H."/>
            <person name="Cong L."/>
            <person name="Lin L."/>
            <person name="Yin J."/>
            <person name="Geng J."/>
            <person name="Li G."/>
            <person name="Shi J."/>
            <person name="Liu J."/>
            <person name="Lv H."/>
            <person name="Li J."/>
            <person name="Wang J."/>
            <person name="Deng Y."/>
            <person name="Ran L."/>
            <person name="Shi X."/>
            <person name="Wang X."/>
            <person name="Wu Q."/>
            <person name="Li C."/>
            <person name="Ren X."/>
            <person name="Wang J."/>
            <person name="Wang X."/>
            <person name="Li D."/>
            <person name="Liu D."/>
            <person name="Zhang X."/>
            <person name="Ji Z."/>
            <person name="Zhao W."/>
            <person name="Sun Y."/>
            <person name="Zhang Z."/>
            <person name="Bao J."/>
            <person name="Han Y."/>
            <person name="Dong L."/>
            <person name="Ji J."/>
            <person name="Chen P."/>
            <person name="Wu S."/>
            <person name="Liu J."/>
            <person name="Xiao Y."/>
            <person name="Bu D."/>
            <person name="Tan J."/>
            <person name="Yang L."/>
            <person name="Ye C."/>
            <person name="Zhang J."/>
            <person name="Xu J."/>
            <person name="Zhou Y."/>
            <person name="Yu Y."/>
            <person name="Zhang B."/>
            <person name="Zhuang S."/>
            <person name="Wei H."/>
            <person name="Liu B."/>
            <person name="Lei M."/>
            <person name="Yu H."/>
            <person name="Li Y."/>
            <person name="Xu H."/>
            <person name="Wei S."/>
            <person name="He X."/>
            <person name="Fang L."/>
            <person name="Zhang Z."/>
            <person name="Zhang Y."/>
            <person name="Huang X."/>
            <person name="Su Z."/>
            <person name="Tong W."/>
            <person name="Li J."/>
            <person name="Tong Z."/>
            <person name="Li S."/>
            <person name="Ye J."/>
            <person name="Wang L."/>
            <person name="Fang L."/>
            <person name="Lei T."/>
            <person name="Chen C."/>
            <person name="Chen H."/>
            <person name="Xu Z."/>
            <person name="Li H."/>
            <person name="Huang H."/>
            <person name="Zhang F."/>
            <person name="Xu H."/>
            <person name="Li N."/>
            <person name="Zhao C."/>
            <person name="Li S."/>
            <person name="Dong L."/>
            <person name="Huang Y."/>
            <person name="Li L."/>
            <person name="Xi Y."/>
            <person name="Qi Q."/>
            <person name="Li W."/>
            <person name="Zhang B."/>
            <person name="Hu W."/>
            <person name="Zhang Y."/>
            <person name="Tian X."/>
            <person name="Jiao Y."/>
            <person name="Liang X."/>
            <person name="Jin J."/>
            <person name="Gao L."/>
            <person name="Zheng W."/>
            <person name="Hao B."/>
            <person name="Liu S."/>
            <person name="Wang W."/>
            <person name="Yuan L."/>
            <person name="Cao M."/>
            <person name="McDermott J."/>
            <person name="Samudrala R."/>
            <person name="Wang J."/>
            <person name="Wong G.K."/>
            <person name="Yang H."/>
        </authorList>
    </citation>
    <scope>NUCLEOTIDE SEQUENCE [LARGE SCALE GENOMIC DNA]</scope>
</reference>
<organism evidence="1">
    <name type="scientific">Oryza sativa subsp. japonica</name>
    <name type="common">Rice</name>
    <dbReference type="NCBI Taxonomy" id="39947"/>
    <lineage>
        <taxon>Eukaryota</taxon>
        <taxon>Viridiplantae</taxon>
        <taxon>Streptophyta</taxon>
        <taxon>Embryophyta</taxon>
        <taxon>Tracheophyta</taxon>
        <taxon>Spermatophyta</taxon>
        <taxon>Magnoliopsida</taxon>
        <taxon>Liliopsida</taxon>
        <taxon>Poales</taxon>
        <taxon>Poaceae</taxon>
        <taxon>BOP clade</taxon>
        <taxon>Oryzoideae</taxon>
        <taxon>Oryzeae</taxon>
        <taxon>Oryzinae</taxon>
        <taxon>Oryza</taxon>
        <taxon>Oryza sativa</taxon>
    </lineage>
</organism>
<proteinExistence type="predicted"/>
<dbReference type="SUPFAM" id="SSF52047">
    <property type="entry name" value="RNI-like"/>
    <property type="match status" value="1"/>
</dbReference>
<gene>
    <name evidence="1" type="ORF">OsJ_25343</name>
</gene>
<dbReference type="InterPro" id="IPR032675">
    <property type="entry name" value="LRR_dom_sf"/>
</dbReference>
<dbReference type="AlphaFoldDB" id="B9FUI1"/>
<sequence>MPNWEEWFFIDEATSTAKERVDDGDSAIPKEKALPPRMQILSRLRRLELSGCPKLKALPQQLAQINSLKEIELRWASSLKVVENFPLLSEMLLIATCQALEKVSNLPQVRELRVQDCPNLRLVEDLSTLEQLWLYEDMHEVSTLWVPGLQQQCRQHHGEDLEVYNWT</sequence>
<protein>
    <submittedName>
        <fullName evidence="1">Uncharacterized protein</fullName>
    </submittedName>
</protein>
<name>B9FUI1_ORYSJ</name>
<evidence type="ECO:0000313" key="1">
    <source>
        <dbReference type="EMBL" id="EEE67688.1"/>
    </source>
</evidence>
<dbReference type="EMBL" id="CM000144">
    <property type="protein sequence ID" value="EEE67688.1"/>
    <property type="molecule type" value="Genomic_DNA"/>
</dbReference>
<dbReference type="Gene3D" id="3.80.10.10">
    <property type="entry name" value="Ribonuclease Inhibitor"/>
    <property type="match status" value="1"/>
</dbReference>
<reference evidence="1" key="2">
    <citation type="submission" date="2008-12" db="EMBL/GenBank/DDBJ databases">
        <title>Improved gene annotation of the rice (Oryza sativa) genomes.</title>
        <authorList>
            <person name="Wang J."/>
            <person name="Li R."/>
            <person name="Fan W."/>
            <person name="Huang Q."/>
            <person name="Zhang J."/>
            <person name="Zhou Y."/>
            <person name="Hu Y."/>
            <person name="Zi S."/>
            <person name="Li J."/>
            <person name="Ni P."/>
            <person name="Zheng H."/>
            <person name="Zhang Y."/>
            <person name="Zhao M."/>
            <person name="Hao Q."/>
            <person name="McDermott J."/>
            <person name="Samudrala R."/>
            <person name="Kristiansen K."/>
            <person name="Wong G.K.-S."/>
        </authorList>
    </citation>
    <scope>NUCLEOTIDE SEQUENCE</scope>
</reference>
<dbReference type="Proteomes" id="UP000007752">
    <property type="component" value="Chromosome 7"/>
</dbReference>
<dbReference type="HOGENOM" id="CLU_000837_8_6_1"/>
<accession>B9FUI1</accession>